<feature type="transmembrane region" description="Helical" evidence="1">
    <location>
        <begin position="20"/>
        <end position="44"/>
    </location>
</feature>
<evidence type="ECO:0000313" key="3">
    <source>
        <dbReference type="EMBL" id="MDJ1494416.1"/>
    </source>
</evidence>
<dbReference type="Proteomes" id="UP001241110">
    <property type="component" value="Unassembled WGS sequence"/>
</dbReference>
<accession>A0AAE3QTR4</accession>
<gene>
    <name evidence="2" type="ORF">QNI16_22595</name>
    <name evidence="3" type="ORF">QNI19_15840</name>
</gene>
<keyword evidence="1" id="KW-1133">Transmembrane helix</keyword>
<sequence>MTAQIFKSILFGALFGAALFFMPFFLLRIVVFIVIIGALFRIFARRRFGPHGHRRSFTHFTDRIRSMSEEEYTAFKQRSQDRCGFYRSKPAESL</sequence>
<reference evidence="2 4" key="1">
    <citation type="submission" date="2023-05" db="EMBL/GenBank/DDBJ databases">
        <authorList>
            <person name="Zhang X."/>
        </authorList>
    </citation>
    <scope>NUCLEOTIDE SEQUENCE</scope>
    <source>
        <strain evidence="3 4">DM2B3-1</strain>
        <strain evidence="2">YF14B1</strain>
    </source>
</reference>
<dbReference type="Proteomes" id="UP001228581">
    <property type="component" value="Unassembled WGS sequence"/>
</dbReference>
<evidence type="ECO:0000313" key="5">
    <source>
        <dbReference type="Proteomes" id="UP001241110"/>
    </source>
</evidence>
<dbReference type="RefSeq" id="WP_313983014.1">
    <property type="nucleotide sequence ID" value="NZ_JASJOR010000012.1"/>
</dbReference>
<dbReference type="EMBL" id="JASJOT010000009">
    <property type="protein sequence ID" value="MDJ1494416.1"/>
    <property type="molecule type" value="Genomic_DNA"/>
</dbReference>
<keyword evidence="1" id="KW-0472">Membrane</keyword>
<keyword evidence="1" id="KW-0812">Transmembrane</keyword>
<name>A0AAE3QTR4_9BACT</name>
<keyword evidence="4" id="KW-1185">Reference proteome</keyword>
<evidence type="ECO:0000313" key="2">
    <source>
        <dbReference type="EMBL" id="MDJ1483305.1"/>
    </source>
</evidence>
<dbReference type="AlphaFoldDB" id="A0AAE3QTR4"/>
<organism evidence="2 5">
    <name type="scientific">Xanthocytophaga flava</name>
    <dbReference type="NCBI Taxonomy" id="3048013"/>
    <lineage>
        <taxon>Bacteria</taxon>
        <taxon>Pseudomonadati</taxon>
        <taxon>Bacteroidota</taxon>
        <taxon>Cytophagia</taxon>
        <taxon>Cytophagales</taxon>
        <taxon>Rhodocytophagaceae</taxon>
        <taxon>Xanthocytophaga</taxon>
    </lineage>
</organism>
<protein>
    <submittedName>
        <fullName evidence="2">Uncharacterized protein</fullName>
    </submittedName>
</protein>
<proteinExistence type="predicted"/>
<evidence type="ECO:0000313" key="4">
    <source>
        <dbReference type="Proteomes" id="UP001228581"/>
    </source>
</evidence>
<evidence type="ECO:0000256" key="1">
    <source>
        <dbReference type="SAM" id="Phobius"/>
    </source>
</evidence>
<comment type="caution">
    <text evidence="2">The sequence shown here is derived from an EMBL/GenBank/DDBJ whole genome shotgun (WGS) entry which is preliminary data.</text>
</comment>
<dbReference type="EMBL" id="JASJOS010000010">
    <property type="protein sequence ID" value="MDJ1483305.1"/>
    <property type="molecule type" value="Genomic_DNA"/>
</dbReference>